<dbReference type="PANTHER" id="PTHR34580">
    <property type="match status" value="1"/>
</dbReference>
<dbReference type="InterPro" id="IPR057727">
    <property type="entry name" value="WCX_dom"/>
</dbReference>
<evidence type="ECO:0000259" key="1">
    <source>
        <dbReference type="Pfam" id="PF13280"/>
    </source>
</evidence>
<dbReference type="STRING" id="233100.SAMN05216526_1648"/>
<gene>
    <name evidence="3" type="ORF">SAMN05216526_1648</name>
</gene>
<protein>
    <submittedName>
        <fullName evidence="3">Predicted DNA-binding transcriptional regulator YafY, contains an HTH and WYL domains</fullName>
    </submittedName>
</protein>
<dbReference type="OrthoDB" id="8595817at2"/>
<dbReference type="PROSITE" id="PS52050">
    <property type="entry name" value="WYL"/>
    <property type="match status" value="1"/>
</dbReference>
<dbReference type="Pfam" id="PF13280">
    <property type="entry name" value="WYL"/>
    <property type="match status" value="1"/>
</dbReference>
<keyword evidence="4" id="KW-1185">Reference proteome</keyword>
<name>A0A1R3W4E0_9GAMM</name>
<dbReference type="InterPro" id="IPR026881">
    <property type="entry name" value="WYL_dom"/>
</dbReference>
<keyword evidence="3" id="KW-0238">DNA-binding</keyword>
<dbReference type="InterPro" id="IPR051534">
    <property type="entry name" value="CBASS_pafABC_assoc_protein"/>
</dbReference>
<dbReference type="PANTHER" id="PTHR34580:SF1">
    <property type="entry name" value="PROTEIN PAFC"/>
    <property type="match status" value="1"/>
</dbReference>
<sequence>MPQNKIHFTLARQWELLKQLPARGEGRSSAELTDTLVSAGFKVSKRQIERDLWELEERFPIDCNMDVRPYLWRWAEDASFDLPGLSLAEALSLRLIEETLTPVLPQSIMSVMQARFSRAREYLDNSPQLRLSRWVDKVQTIHPNLPMQVPDVDPTVLETVQAALIGDKQLVVEYFSLKSDEYREMTLNPLGFVQRGSISYLVATVDGYGDVRLFAIHRMRKATALSLSAQRPEGFNLETYIREGALEFGNGQTIQIELKVEGPLSRVLAETPLSADQELKPNGGDYYLTATVIDSWQLDWWLLSQIDHIEVVAPVALRQSIAERLQKGVSKHR</sequence>
<dbReference type="Proteomes" id="UP000223759">
    <property type="component" value="Unassembled WGS sequence"/>
</dbReference>
<evidence type="ECO:0000259" key="2">
    <source>
        <dbReference type="Pfam" id="PF25583"/>
    </source>
</evidence>
<proteinExistence type="predicted"/>
<evidence type="ECO:0000313" key="3">
    <source>
        <dbReference type="EMBL" id="SIT72426.1"/>
    </source>
</evidence>
<feature type="domain" description="WYL" evidence="1">
    <location>
        <begin position="156"/>
        <end position="223"/>
    </location>
</feature>
<dbReference type="EMBL" id="FTPK01000003">
    <property type="protein sequence ID" value="SIT72426.1"/>
    <property type="molecule type" value="Genomic_DNA"/>
</dbReference>
<dbReference type="Pfam" id="PF25583">
    <property type="entry name" value="WCX"/>
    <property type="match status" value="1"/>
</dbReference>
<dbReference type="RefSeq" id="WP_076756057.1">
    <property type="nucleotide sequence ID" value="NZ_CP023018.1"/>
</dbReference>
<feature type="domain" description="WCX" evidence="2">
    <location>
        <begin position="253"/>
        <end position="327"/>
    </location>
</feature>
<dbReference type="GO" id="GO:0003677">
    <property type="term" value="F:DNA binding"/>
    <property type="evidence" value="ECO:0007669"/>
    <property type="project" value="UniProtKB-KW"/>
</dbReference>
<accession>A0A1R3W4E0</accession>
<dbReference type="AlphaFoldDB" id="A0A1R3W4E0"/>
<reference evidence="3 4" key="1">
    <citation type="submission" date="2017-01" db="EMBL/GenBank/DDBJ databases">
        <authorList>
            <person name="Mah S.A."/>
            <person name="Swanson W.J."/>
            <person name="Moy G.W."/>
            <person name="Vacquier V.D."/>
        </authorList>
    </citation>
    <scope>NUCLEOTIDE SEQUENCE [LARGE SCALE GENOMIC DNA]</scope>
    <source>
        <strain evidence="3 4">M9</strain>
    </source>
</reference>
<evidence type="ECO:0000313" key="4">
    <source>
        <dbReference type="Proteomes" id="UP000223759"/>
    </source>
</evidence>
<organism evidence="3 4">
    <name type="scientific">Ectothiorhodosinus mongolicus</name>
    <dbReference type="NCBI Taxonomy" id="233100"/>
    <lineage>
        <taxon>Bacteria</taxon>
        <taxon>Pseudomonadati</taxon>
        <taxon>Pseudomonadota</taxon>
        <taxon>Gammaproteobacteria</taxon>
        <taxon>Chromatiales</taxon>
        <taxon>Ectothiorhodospiraceae</taxon>
        <taxon>Ectothiorhodosinus</taxon>
    </lineage>
</organism>